<protein>
    <submittedName>
        <fullName evidence="2">Uncharacterized protein</fullName>
    </submittedName>
</protein>
<feature type="compositionally biased region" description="Polar residues" evidence="1">
    <location>
        <begin position="1"/>
        <end position="10"/>
    </location>
</feature>
<feature type="region of interest" description="Disordered" evidence="1">
    <location>
        <begin position="1"/>
        <end position="20"/>
    </location>
</feature>
<name>A0A0K0DZV9_STRER</name>
<reference evidence="2" key="1">
    <citation type="submission" date="2015-08" db="UniProtKB">
        <authorList>
            <consortium name="WormBaseParasite"/>
        </authorList>
    </citation>
    <scope>IDENTIFICATION</scope>
</reference>
<organism evidence="2">
    <name type="scientific">Strongyloides stercoralis</name>
    <name type="common">Threadworm</name>
    <dbReference type="NCBI Taxonomy" id="6248"/>
    <lineage>
        <taxon>Eukaryota</taxon>
        <taxon>Metazoa</taxon>
        <taxon>Ecdysozoa</taxon>
        <taxon>Nematoda</taxon>
        <taxon>Chromadorea</taxon>
        <taxon>Rhabditida</taxon>
        <taxon>Tylenchina</taxon>
        <taxon>Panagrolaimomorpha</taxon>
        <taxon>Strongyloidoidea</taxon>
        <taxon>Strongyloididae</taxon>
        <taxon>Strongyloides</taxon>
    </lineage>
</organism>
<accession>A0A0K0DZV9</accession>
<evidence type="ECO:0000313" key="2">
    <source>
        <dbReference type="WBParaSite" id="SSTP_0000276875.1"/>
    </source>
</evidence>
<feature type="compositionally biased region" description="Low complexity" evidence="1">
    <location>
        <begin position="11"/>
        <end position="20"/>
    </location>
</feature>
<dbReference type="AlphaFoldDB" id="A0A0K0DZV9"/>
<evidence type="ECO:0000256" key="1">
    <source>
        <dbReference type="SAM" id="MobiDB-lite"/>
    </source>
</evidence>
<dbReference type="WBParaSite" id="SSTP_0000276875.1">
    <property type="protein sequence ID" value="SSTP_0000276875.1"/>
    <property type="gene ID" value="SSTP_0000276875"/>
</dbReference>
<sequence>MNNYTNFGYANSTSSSDNYTTDSDTNNVLFVCKIRKFFKRIPIIVVPKPGKALISLFNVTEIL</sequence>
<proteinExistence type="predicted"/>